<dbReference type="InterPro" id="IPR026265">
    <property type="entry name" value="LptC"/>
</dbReference>
<evidence type="ECO:0000256" key="1">
    <source>
        <dbReference type="ARBA" id="ARBA00022475"/>
    </source>
</evidence>
<sequence length="404" mass="44982">MSKVARRTTGFVWKVCAYLLLMTQLMTQLGYLLIFQGFLLIGLLAVGGCGSPDPNSTAKNGAEEKLDPSLTFKDVTLDQVNEEGEKIWTVRSPLAKYRNEKKIVNVELPQGELFQNGKLLYKFSAKKGEVHQNGEKILLQENIVATDPENGAALRGQELEWFPKQNLLIVRQLIGTHPQMEISAQEGKVLTKMNQLELQGNVVATTKEPVLQMRSEALVWLVKQQLVKSDRTLEFDRYLCNSVANCAPSDRSVSDRGEYNLQTLVAKLENNVQLTLSQPPINVQSDLILWSLTAQTVTSEKPLQAFHRQRQFTLTGNQGVLNLPTELLTVTGNVRATGNPQKPFNLQANLMVWDIPKEEMEAEGNVVYQQANPPLTLSGQKAFGKLRNQTVLMTGGNVVTEVVP</sequence>
<dbReference type="AlphaFoldDB" id="A0AAU8JAV8"/>
<keyword evidence="1" id="KW-1003">Cell membrane</keyword>
<proteinExistence type="predicted"/>
<organism evidence="6">
    <name type="scientific">Planktothricoides raciborskii GIHE-MW2</name>
    <dbReference type="NCBI Taxonomy" id="2792601"/>
    <lineage>
        <taxon>Bacteria</taxon>
        <taxon>Bacillati</taxon>
        <taxon>Cyanobacteriota</taxon>
        <taxon>Cyanophyceae</taxon>
        <taxon>Oscillatoriophycideae</taxon>
        <taxon>Oscillatoriales</taxon>
        <taxon>Oscillatoriaceae</taxon>
        <taxon>Planktothricoides</taxon>
    </lineage>
</organism>
<evidence type="ECO:0000256" key="5">
    <source>
        <dbReference type="ARBA" id="ARBA00023136"/>
    </source>
</evidence>
<evidence type="ECO:0000256" key="4">
    <source>
        <dbReference type="ARBA" id="ARBA00022989"/>
    </source>
</evidence>
<dbReference type="RefSeq" id="WP_054469541.1">
    <property type="nucleotide sequence ID" value="NZ_CP159837.1"/>
</dbReference>
<keyword evidence="4" id="KW-1133">Transmembrane helix</keyword>
<dbReference type="GO" id="GO:0005886">
    <property type="term" value="C:plasma membrane"/>
    <property type="evidence" value="ECO:0007669"/>
    <property type="project" value="InterPro"/>
</dbReference>
<keyword evidence="2" id="KW-0997">Cell inner membrane</keyword>
<dbReference type="NCBIfam" id="TIGR04409">
    <property type="entry name" value="LptC_YrbK"/>
    <property type="match status" value="1"/>
</dbReference>
<keyword evidence="3" id="KW-0812">Transmembrane</keyword>
<reference evidence="6" key="1">
    <citation type="submission" date="2024-07" db="EMBL/GenBank/DDBJ databases">
        <authorList>
            <person name="Kim Y.J."/>
            <person name="Jeong J.Y."/>
        </authorList>
    </citation>
    <scope>NUCLEOTIDE SEQUENCE</scope>
    <source>
        <strain evidence="6">GIHE-MW2</strain>
    </source>
</reference>
<keyword evidence="5" id="KW-0472">Membrane</keyword>
<dbReference type="PANTHER" id="PTHR37481">
    <property type="entry name" value="LIPOPOLYSACCHARIDE EXPORT SYSTEM PROTEIN LPTC"/>
    <property type="match status" value="1"/>
</dbReference>
<protein>
    <submittedName>
        <fullName evidence="6">LPS export ABC transporter periplasmic protein LptC</fullName>
    </submittedName>
</protein>
<dbReference type="Pfam" id="PF06835">
    <property type="entry name" value="LptC"/>
    <property type="match status" value="2"/>
</dbReference>
<dbReference type="GO" id="GO:0015221">
    <property type="term" value="F:lipopolysaccharide transmembrane transporter activity"/>
    <property type="evidence" value="ECO:0007669"/>
    <property type="project" value="InterPro"/>
</dbReference>
<gene>
    <name evidence="6" type="primary">lptC</name>
    <name evidence="6" type="ORF">ABWT76_004645</name>
</gene>
<dbReference type="GO" id="GO:0017089">
    <property type="term" value="F:glycolipid transfer activity"/>
    <property type="evidence" value="ECO:0007669"/>
    <property type="project" value="TreeGrafter"/>
</dbReference>
<dbReference type="InterPro" id="IPR010664">
    <property type="entry name" value="LipoPS_assembly_LptC-rel"/>
</dbReference>
<accession>A0AAU8JAV8</accession>
<dbReference type="PANTHER" id="PTHR37481:SF1">
    <property type="entry name" value="LIPOPOLYSACCHARIDE EXPORT SYSTEM PROTEIN LPTC"/>
    <property type="match status" value="1"/>
</dbReference>
<dbReference type="GO" id="GO:0030288">
    <property type="term" value="C:outer membrane-bounded periplasmic space"/>
    <property type="evidence" value="ECO:0007669"/>
    <property type="project" value="TreeGrafter"/>
</dbReference>
<dbReference type="InterPro" id="IPR052363">
    <property type="entry name" value="LPS_export_LptC"/>
</dbReference>
<name>A0AAU8JAV8_9CYAN</name>
<evidence type="ECO:0000313" key="6">
    <source>
        <dbReference type="EMBL" id="XCM35927.1"/>
    </source>
</evidence>
<evidence type="ECO:0000256" key="2">
    <source>
        <dbReference type="ARBA" id="ARBA00022519"/>
    </source>
</evidence>
<dbReference type="Gene3D" id="2.60.450.10">
    <property type="entry name" value="Lipopolysaccharide (LPS) transport protein A like domain"/>
    <property type="match status" value="1"/>
</dbReference>
<dbReference type="EMBL" id="CP159837">
    <property type="protein sequence ID" value="XCM35927.1"/>
    <property type="molecule type" value="Genomic_DNA"/>
</dbReference>
<evidence type="ECO:0000256" key="3">
    <source>
        <dbReference type="ARBA" id="ARBA00022692"/>
    </source>
</evidence>